<dbReference type="AlphaFoldDB" id="A0A9D1DVM4"/>
<dbReference type="InterPro" id="IPR009370">
    <property type="entry name" value="YutD-like"/>
</dbReference>
<dbReference type="InterPro" id="IPR038141">
    <property type="entry name" value="YutD-like_sf"/>
</dbReference>
<reference evidence="1" key="2">
    <citation type="journal article" date="2021" name="PeerJ">
        <title>Extensive microbial diversity within the chicken gut microbiome revealed by metagenomics and culture.</title>
        <authorList>
            <person name="Gilroy R."/>
            <person name="Ravi A."/>
            <person name="Getino M."/>
            <person name="Pursley I."/>
            <person name="Horton D.L."/>
            <person name="Alikhan N.F."/>
            <person name="Baker D."/>
            <person name="Gharbi K."/>
            <person name="Hall N."/>
            <person name="Watson M."/>
            <person name="Adriaenssens E.M."/>
            <person name="Foster-Nyarko E."/>
            <person name="Jarju S."/>
            <person name="Secka A."/>
            <person name="Antonio M."/>
            <person name="Oren A."/>
            <person name="Chaudhuri R.R."/>
            <person name="La Ragione R."/>
            <person name="Hildebrand F."/>
            <person name="Pallen M.J."/>
        </authorList>
    </citation>
    <scope>NUCLEOTIDE SEQUENCE</scope>
    <source>
        <strain evidence="1">CHK184-20233</strain>
    </source>
</reference>
<reference evidence="1" key="1">
    <citation type="submission" date="2020-10" db="EMBL/GenBank/DDBJ databases">
        <authorList>
            <person name="Gilroy R."/>
        </authorList>
    </citation>
    <scope>NUCLEOTIDE SEQUENCE</scope>
    <source>
        <strain evidence="1">CHK184-20233</strain>
    </source>
</reference>
<dbReference type="Gene3D" id="3.50.4.20">
    <property type="match status" value="1"/>
</dbReference>
<dbReference type="Proteomes" id="UP000824232">
    <property type="component" value="Unassembled WGS sequence"/>
</dbReference>
<dbReference type="Pfam" id="PF06265">
    <property type="entry name" value="YutD-like"/>
    <property type="match status" value="1"/>
</dbReference>
<dbReference type="EMBL" id="DVHC01000066">
    <property type="protein sequence ID" value="HIR59822.1"/>
    <property type="molecule type" value="Genomic_DNA"/>
</dbReference>
<evidence type="ECO:0000313" key="1">
    <source>
        <dbReference type="EMBL" id="HIR59822.1"/>
    </source>
</evidence>
<gene>
    <name evidence="1" type="ORF">IAB38_07245</name>
</gene>
<protein>
    <submittedName>
        <fullName evidence="1">YutD family protein</fullName>
    </submittedName>
</protein>
<organism evidence="1 2">
    <name type="scientific">Candidatus Onthousia excrementipullorum</name>
    <dbReference type="NCBI Taxonomy" id="2840884"/>
    <lineage>
        <taxon>Bacteria</taxon>
        <taxon>Bacillati</taxon>
        <taxon>Bacillota</taxon>
        <taxon>Bacilli</taxon>
        <taxon>Candidatus Onthousia</taxon>
    </lineage>
</organism>
<proteinExistence type="predicted"/>
<sequence>MYKLLDNNYKVTKGKENFDYEEVNSLFTDYFQDYDYVLGDYSYGKIRLKGFYDSSNKKAKKLNDIKYLEDYIKEYCSPGAKTFLLKKEKNPKNSKNM</sequence>
<name>A0A9D1DVM4_9FIRM</name>
<evidence type="ECO:0000313" key="2">
    <source>
        <dbReference type="Proteomes" id="UP000824232"/>
    </source>
</evidence>
<comment type="caution">
    <text evidence="1">The sequence shown here is derived from an EMBL/GenBank/DDBJ whole genome shotgun (WGS) entry which is preliminary data.</text>
</comment>
<accession>A0A9D1DVM4</accession>